<evidence type="ECO:0000256" key="5">
    <source>
        <dbReference type="SAM" id="MobiDB-lite"/>
    </source>
</evidence>
<evidence type="ECO:0000256" key="2">
    <source>
        <dbReference type="ARBA" id="ARBA00023125"/>
    </source>
</evidence>
<dbReference type="Proteomes" id="UP000321353">
    <property type="component" value="Chromosome"/>
</dbReference>
<evidence type="ECO:0000256" key="1">
    <source>
        <dbReference type="ARBA" id="ARBA00022908"/>
    </source>
</evidence>
<dbReference type="RefSeq" id="WP_167546901.1">
    <property type="nucleotide sequence ID" value="NZ_CP036264.1"/>
</dbReference>
<dbReference type="Pfam" id="PF00589">
    <property type="entry name" value="Phage_integrase"/>
    <property type="match status" value="1"/>
</dbReference>
<dbReference type="InterPro" id="IPR044068">
    <property type="entry name" value="CB"/>
</dbReference>
<dbReference type="SUPFAM" id="SSF56349">
    <property type="entry name" value="DNA breaking-rejoining enzymes"/>
    <property type="match status" value="1"/>
</dbReference>
<reference evidence="8 9" key="1">
    <citation type="submission" date="2019-02" db="EMBL/GenBank/DDBJ databases">
        <title>Planctomycetal bacteria perform biofilm scaping via a novel small molecule.</title>
        <authorList>
            <person name="Jeske O."/>
            <person name="Boedeker C."/>
            <person name="Wiegand S."/>
            <person name="Breitling P."/>
            <person name="Kallscheuer N."/>
            <person name="Jogler M."/>
            <person name="Rohde M."/>
            <person name="Petersen J."/>
            <person name="Medema M.H."/>
            <person name="Surup F."/>
            <person name="Jogler C."/>
        </authorList>
    </citation>
    <scope>NUCLEOTIDE SEQUENCE [LARGE SCALE GENOMIC DNA]</scope>
    <source>
        <strain evidence="8 9">Mal15</strain>
    </source>
</reference>
<evidence type="ECO:0000259" key="6">
    <source>
        <dbReference type="PROSITE" id="PS51898"/>
    </source>
</evidence>
<keyword evidence="9" id="KW-1185">Reference proteome</keyword>
<organism evidence="8 9">
    <name type="scientific">Stieleria maiorica</name>
    <dbReference type="NCBI Taxonomy" id="2795974"/>
    <lineage>
        <taxon>Bacteria</taxon>
        <taxon>Pseudomonadati</taxon>
        <taxon>Planctomycetota</taxon>
        <taxon>Planctomycetia</taxon>
        <taxon>Pirellulales</taxon>
        <taxon>Pirellulaceae</taxon>
        <taxon>Stieleria</taxon>
    </lineage>
</organism>
<dbReference type="Gene3D" id="1.10.443.10">
    <property type="entry name" value="Intergrase catalytic core"/>
    <property type="match status" value="1"/>
</dbReference>
<feature type="domain" description="Core-binding (CB)" evidence="7">
    <location>
        <begin position="71"/>
        <end position="157"/>
    </location>
</feature>
<dbReference type="AlphaFoldDB" id="A0A5B9MGX6"/>
<keyword evidence="2 4" id="KW-0238">DNA-binding</keyword>
<dbReference type="PROSITE" id="PS51898">
    <property type="entry name" value="TYR_RECOMBINASE"/>
    <property type="match status" value="1"/>
</dbReference>
<proteinExistence type="predicted"/>
<evidence type="ECO:0000259" key="7">
    <source>
        <dbReference type="PROSITE" id="PS51900"/>
    </source>
</evidence>
<evidence type="ECO:0000313" key="8">
    <source>
        <dbReference type="EMBL" id="QEF99759.1"/>
    </source>
</evidence>
<protein>
    <submittedName>
        <fullName evidence="8">Phage integrase family protein</fullName>
    </submittedName>
</protein>
<keyword evidence="1" id="KW-0229">DNA integration</keyword>
<feature type="domain" description="Tyr recombinase" evidence="6">
    <location>
        <begin position="187"/>
        <end position="368"/>
    </location>
</feature>
<accession>A0A5B9MGX6</accession>
<dbReference type="KEGG" id="smam:Mal15_38250"/>
<sequence length="393" mass="44165">MSVKSGATRPGKPHPDFPLTANPCGQWSKKIKGKVYYFGVWSDPDAALAKYRASIDAILAGATPTTPSGPGTVGWLCNTFMDAQQAKCDQGDLAKRTLKDYHRVCKYIAAVFGKGRRLETLGPADFQFMRSKFSPDWSPATINTRIRDVSIVFKFAYDIEAVPTRINTGPNFKRVSKKRQRLHKRNQNTKRFTAAEIHKLIDAAPVQLRAMIYLGINAGYGPADCGRLRVSDIDFKRHWLRGLREKTGIERSAWLWPETMTAIRAAMEIRPAARKPEWDDLVFMTTHRKPWYVDGENTSPIQQAFKKAAEAAGVYRKAVGHYALRHTLETEGGTDQAAIDYIMGHVEGTMAGEYREGVPDERVKKVCQQMRKWFQDGKPTPTKNGTKAKRGAK</sequence>
<gene>
    <name evidence="8" type="ORF">Mal15_38250</name>
</gene>
<dbReference type="PANTHER" id="PTHR30349:SF64">
    <property type="entry name" value="PROPHAGE INTEGRASE INTD-RELATED"/>
    <property type="match status" value="1"/>
</dbReference>
<dbReference type="PANTHER" id="PTHR30349">
    <property type="entry name" value="PHAGE INTEGRASE-RELATED"/>
    <property type="match status" value="1"/>
</dbReference>
<dbReference type="InterPro" id="IPR011010">
    <property type="entry name" value="DNA_brk_join_enz"/>
</dbReference>
<feature type="region of interest" description="Disordered" evidence="5">
    <location>
        <begin position="373"/>
        <end position="393"/>
    </location>
</feature>
<dbReference type="EMBL" id="CP036264">
    <property type="protein sequence ID" value="QEF99759.1"/>
    <property type="molecule type" value="Genomic_DNA"/>
</dbReference>
<dbReference type="GO" id="GO:0015074">
    <property type="term" value="P:DNA integration"/>
    <property type="evidence" value="ECO:0007669"/>
    <property type="project" value="UniProtKB-KW"/>
</dbReference>
<evidence type="ECO:0000313" key="9">
    <source>
        <dbReference type="Proteomes" id="UP000321353"/>
    </source>
</evidence>
<keyword evidence="3" id="KW-0233">DNA recombination</keyword>
<dbReference type="GO" id="GO:0006310">
    <property type="term" value="P:DNA recombination"/>
    <property type="evidence" value="ECO:0007669"/>
    <property type="project" value="UniProtKB-KW"/>
</dbReference>
<name>A0A5B9MGX6_9BACT</name>
<evidence type="ECO:0000256" key="3">
    <source>
        <dbReference type="ARBA" id="ARBA00023172"/>
    </source>
</evidence>
<dbReference type="GO" id="GO:0003677">
    <property type="term" value="F:DNA binding"/>
    <property type="evidence" value="ECO:0007669"/>
    <property type="project" value="UniProtKB-UniRule"/>
</dbReference>
<dbReference type="PROSITE" id="PS51900">
    <property type="entry name" value="CB"/>
    <property type="match status" value="1"/>
</dbReference>
<dbReference type="InterPro" id="IPR013762">
    <property type="entry name" value="Integrase-like_cat_sf"/>
</dbReference>
<dbReference type="InterPro" id="IPR050090">
    <property type="entry name" value="Tyrosine_recombinase_XerCD"/>
</dbReference>
<evidence type="ECO:0000256" key="4">
    <source>
        <dbReference type="PROSITE-ProRule" id="PRU01248"/>
    </source>
</evidence>
<dbReference type="InterPro" id="IPR002104">
    <property type="entry name" value="Integrase_catalytic"/>
</dbReference>